<dbReference type="CDD" id="cd19877">
    <property type="entry name" value="DSRM_RNAse_III_meta_like"/>
    <property type="match status" value="1"/>
</dbReference>
<keyword evidence="3" id="KW-0255">Endonuclease</keyword>
<dbReference type="SUPFAM" id="SSF69065">
    <property type="entry name" value="RNase III domain-like"/>
    <property type="match status" value="2"/>
</dbReference>
<dbReference type="InterPro" id="IPR014720">
    <property type="entry name" value="dsRBD_dom"/>
</dbReference>
<evidence type="ECO:0000256" key="4">
    <source>
        <dbReference type="ARBA" id="ARBA00022801"/>
    </source>
</evidence>
<evidence type="ECO:0000256" key="7">
    <source>
        <dbReference type="SAM" id="MobiDB-lite"/>
    </source>
</evidence>
<dbReference type="InterPro" id="IPR036389">
    <property type="entry name" value="RNase_III_sf"/>
</dbReference>
<dbReference type="PANTHER" id="PTHR11207">
    <property type="entry name" value="RIBONUCLEASE III"/>
    <property type="match status" value="1"/>
</dbReference>
<dbReference type="GO" id="GO:0003723">
    <property type="term" value="F:RNA binding"/>
    <property type="evidence" value="ECO:0007669"/>
    <property type="project" value="UniProtKB-UniRule"/>
</dbReference>
<evidence type="ECO:0000259" key="8">
    <source>
        <dbReference type="PROSITE" id="PS50137"/>
    </source>
</evidence>
<keyword evidence="2" id="KW-0540">Nuclease</keyword>
<dbReference type="GO" id="GO:0006364">
    <property type="term" value="P:rRNA processing"/>
    <property type="evidence" value="ECO:0007669"/>
    <property type="project" value="InterPro"/>
</dbReference>
<dbReference type="GO" id="GO:0031054">
    <property type="term" value="P:pre-miRNA processing"/>
    <property type="evidence" value="ECO:0007669"/>
    <property type="project" value="InterPro"/>
</dbReference>
<dbReference type="SMART" id="SM00358">
    <property type="entry name" value="DSRM"/>
    <property type="match status" value="1"/>
</dbReference>
<protein>
    <submittedName>
        <fullName evidence="11">DNA helicase</fullName>
    </submittedName>
</protein>
<feature type="domain" description="RNase III" evidence="9">
    <location>
        <begin position="412"/>
        <end position="590"/>
    </location>
</feature>
<evidence type="ECO:0000313" key="11">
    <source>
        <dbReference type="WBParaSite" id="BXY_0766700.1"/>
    </source>
</evidence>
<dbReference type="GO" id="GO:0070877">
    <property type="term" value="C:microprocessor complex"/>
    <property type="evidence" value="ECO:0007669"/>
    <property type="project" value="TreeGrafter"/>
</dbReference>
<evidence type="ECO:0000259" key="9">
    <source>
        <dbReference type="PROSITE" id="PS50142"/>
    </source>
</evidence>
<evidence type="ECO:0000313" key="10">
    <source>
        <dbReference type="Proteomes" id="UP000095284"/>
    </source>
</evidence>
<dbReference type="HAMAP" id="MF_00104">
    <property type="entry name" value="RNase_III"/>
    <property type="match status" value="1"/>
</dbReference>
<dbReference type="InterPro" id="IPR000999">
    <property type="entry name" value="RNase_III_dom"/>
</dbReference>
<dbReference type="InterPro" id="IPR011907">
    <property type="entry name" value="RNase_III"/>
</dbReference>
<dbReference type="CDD" id="cd00593">
    <property type="entry name" value="RIBOc"/>
    <property type="match status" value="2"/>
</dbReference>
<keyword evidence="5 6" id="KW-0694">RNA-binding</keyword>
<feature type="domain" description="DRBM" evidence="8">
    <location>
        <begin position="792"/>
        <end position="862"/>
    </location>
</feature>
<proteinExistence type="inferred from homology"/>
<keyword evidence="4" id="KW-0378">Hydrolase</keyword>
<dbReference type="InterPro" id="IPR058938">
    <property type="entry name" value="Helical_CED_Drosha"/>
</dbReference>
<dbReference type="Pfam" id="PF00636">
    <property type="entry name" value="Ribonuclease_3"/>
    <property type="match status" value="2"/>
</dbReference>
<dbReference type="Gene3D" id="3.30.160.20">
    <property type="match status" value="1"/>
</dbReference>
<sequence length="929" mass="106799">MRNYTESPGILDYFYTKNSDGSRSSSVNHDAIRHGFQTNILDFISLQRAAQPVPSDGNALEPPLKRFRTANKFRSHPAKLHSEVLFNEFPGSKCNCSHYGRESVIHRQFPGEKPVPLCVLDSNNSNSLYQYFVEVRSDTHSFRKISKIENNGFKYRFEGFTLLFHKPVSKFFLETTFTRILSGFEVRLVELPPVQGYSVEDLEMFHSYLFEGLLELYSIDRGFMDSDSCPTYHIFPRFVNFSGCNGAEVKSVLPMASVLQHLVESFSPIMAKKQGGKLLKDELVCNPLKRPCCIRVDNDRRDITGTLRHFTMRSSKHATMAKQKLIAAQKKYKVLRDKLSAQRDFVSEIDREEFKNVMEEIRELRVRSGHKRSLPVDLTSEDFLSTGLCFDVVHHALIALAIVFKVRYHWSLDEFEKKIDYHFKKRELLELAFTHPSYYTDFLTDIDHLKNTLRNCGYNQIPEMKIKIKGEKKKGIENLMETMAMPGCKQEEESALGHNERLEFLGDAVVELVTTYHLFFLLPHVEEGVLAALRSKFVRNLHLGMVGQRLEIHKYLLRGHGVEVCKEDGMKKDIANAFEALMAAIYLDSDVNTCDRILSNAFFGHTPDLSNLWTRPQEYPLKANSPSDRHWIPKVKWLQRLTELEDYIGIYFHHIRVLARAFTRRNVGYNNLTQGHNQTLEFLGDTVLQFFVSDYVYRHFPNHHEGHLSLLRSCLVSNKTQSLICDELGLPKYLVNPGQSQGPLGLKDKADLVESLIGAIYVDRGFNFCEAFIRICFYPRLSYFIFSARWNDPKSQLQQCCLSLKSQGIEATEVPEYRVVGVDGPTNSREYKIVVYYKGRRLGSGVGKTVHDAEMDAAENALVRNAYLFSQFDLEATYMGERIKSYHQLKEEPISSESSNEDEFEEKMEGTSIKTEFVAVLISDESDSD</sequence>
<dbReference type="PANTHER" id="PTHR11207:SF0">
    <property type="entry name" value="RIBONUCLEASE 3"/>
    <property type="match status" value="1"/>
</dbReference>
<reference evidence="11" key="1">
    <citation type="submission" date="2016-11" db="UniProtKB">
        <authorList>
            <consortium name="WormBaseParasite"/>
        </authorList>
    </citation>
    <scope>IDENTIFICATION</scope>
</reference>
<dbReference type="WBParaSite" id="BXY_0766700.1">
    <property type="protein sequence ID" value="BXY_0766700.1"/>
    <property type="gene ID" value="BXY_0766700"/>
</dbReference>
<dbReference type="Pfam" id="PF26050">
    <property type="entry name" value="Helical_CED_Drosha"/>
    <property type="match status" value="1"/>
</dbReference>
<evidence type="ECO:0000256" key="1">
    <source>
        <dbReference type="ARBA" id="ARBA00010183"/>
    </source>
</evidence>
<dbReference type="GO" id="GO:0031053">
    <property type="term" value="P:primary miRNA processing"/>
    <property type="evidence" value="ECO:0007669"/>
    <property type="project" value="TreeGrafter"/>
</dbReference>
<dbReference type="PROSITE" id="PS50137">
    <property type="entry name" value="DS_RBD"/>
    <property type="match status" value="1"/>
</dbReference>
<evidence type="ECO:0000256" key="3">
    <source>
        <dbReference type="ARBA" id="ARBA00022759"/>
    </source>
</evidence>
<dbReference type="SUPFAM" id="SSF54768">
    <property type="entry name" value="dsRNA-binding domain-like"/>
    <property type="match status" value="1"/>
</dbReference>
<dbReference type="Gene3D" id="1.10.1520.10">
    <property type="entry name" value="Ribonuclease III domain"/>
    <property type="match status" value="2"/>
</dbReference>
<dbReference type="GO" id="GO:0004525">
    <property type="term" value="F:ribonuclease III activity"/>
    <property type="evidence" value="ECO:0007669"/>
    <property type="project" value="InterPro"/>
</dbReference>
<feature type="domain" description="RNase III" evidence="9">
    <location>
        <begin position="641"/>
        <end position="765"/>
    </location>
</feature>
<accession>A0A1I7S3T6</accession>
<dbReference type="PROSITE" id="PS00517">
    <property type="entry name" value="RNASE_3_1"/>
    <property type="match status" value="1"/>
</dbReference>
<name>A0A1I7S3T6_BURXY</name>
<organism evidence="10 11">
    <name type="scientific">Bursaphelenchus xylophilus</name>
    <name type="common">Pinewood nematode worm</name>
    <name type="synonym">Aphelenchoides xylophilus</name>
    <dbReference type="NCBI Taxonomy" id="6326"/>
    <lineage>
        <taxon>Eukaryota</taxon>
        <taxon>Metazoa</taxon>
        <taxon>Ecdysozoa</taxon>
        <taxon>Nematoda</taxon>
        <taxon>Chromadorea</taxon>
        <taxon>Rhabditida</taxon>
        <taxon>Tylenchina</taxon>
        <taxon>Tylenchomorpha</taxon>
        <taxon>Aphelenchoidea</taxon>
        <taxon>Aphelenchoididae</taxon>
        <taxon>Bursaphelenchus</taxon>
    </lineage>
</organism>
<dbReference type="PROSITE" id="PS50142">
    <property type="entry name" value="RNASE_3_2"/>
    <property type="match status" value="2"/>
</dbReference>
<evidence type="ECO:0000256" key="6">
    <source>
        <dbReference type="PROSITE-ProRule" id="PRU00266"/>
    </source>
</evidence>
<evidence type="ECO:0000256" key="5">
    <source>
        <dbReference type="ARBA" id="ARBA00022884"/>
    </source>
</evidence>
<comment type="similarity">
    <text evidence="1">Belongs to the ribonuclease III family.</text>
</comment>
<dbReference type="Pfam" id="PF00035">
    <property type="entry name" value="dsrm"/>
    <property type="match status" value="1"/>
</dbReference>
<dbReference type="AlphaFoldDB" id="A0A1I7S3T6"/>
<dbReference type="FunFam" id="1.10.1520.10:FF:000002">
    <property type="entry name" value="Drosha ribonuclease III"/>
    <property type="match status" value="1"/>
</dbReference>
<dbReference type="eggNOG" id="KOG1817">
    <property type="taxonomic scope" value="Eukaryota"/>
</dbReference>
<feature type="region of interest" description="Disordered" evidence="7">
    <location>
        <begin position="890"/>
        <end position="910"/>
    </location>
</feature>
<evidence type="ECO:0000256" key="2">
    <source>
        <dbReference type="ARBA" id="ARBA00022722"/>
    </source>
</evidence>
<dbReference type="Proteomes" id="UP000095284">
    <property type="component" value="Unplaced"/>
</dbReference>
<dbReference type="InterPro" id="IPR044442">
    <property type="entry name" value="RNAse_III_DSRM__animal"/>
</dbReference>
<dbReference type="SMART" id="SM00535">
    <property type="entry name" value="RIBOc"/>
    <property type="match status" value="2"/>
</dbReference>